<dbReference type="OrthoDB" id="300641at2759"/>
<keyword evidence="10 27" id="KW-1133">Transmembrane helix</keyword>
<dbReference type="EC" id="2.4.1.150" evidence="15"/>
<evidence type="ECO:0000256" key="13">
    <source>
        <dbReference type="ARBA" id="ARBA00023180"/>
    </source>
</evidence>
<dbReference type="InterPro" id="IPR000742">
    <property type="entry name" value="EGF"/>
</dbReference>
<evidence type="ECO:0000256" key="16">
    <source>
        <dbReference type="ARBA" id="ARBA00038912"/>
    </source>
</evidence>
<feature type="domain" description="EGF-like" evidence="28">
    <location>
        <begin position="352"/>
        <end position="384"/>
    </location>
</feature>
<evidence type="ECO:0000256" key="15">
    <source>
        <dbReference type="ARBA" id="ARBA00038907"/>
    </source>
</evidence>
<dbReference type="SUPFAM" id="SSF57184">
    <property type="entry name" value="Growth factor receptor domain"/>
    <property type="match status" value="5"/>
</dbReference>
<evidence type="ECO:0000256" key="9">
    <source>
        <dbReference type="ARBA" id="ARBA00022968"/>
    </source>
</evidence>
<evidence type="ECO:0000256" key="18">
    <source>
        <dbReference type="ARBA" id="ARBA00039292"/>
    </source>
</evidence>
<dbReference type="PANTHER" id="PTHR19297:SF81">
    <property type="entry name" value="BETA-1,3-GALACTOSYL-O-GLYCOSYL-GLYCOPROTEIN BETA-1,6-N-ACETYLGLUCOSAMINYLTRANSFERASE 3"/>
    <property type="match status" value="1"/>
</dbReference>
<comment type="pathway">
    <text evidence="3">Protein modification; protein glycosylation.</text>
</comment>
<evidence type="ECO:0000256" key="4">
    <source>
        <dbReference type="ARBA" id="ARBA00022525"/>
    </source>
</evidence>
<feature type="domain" description="EGF-like" evidence="28">
    <location>
        <begin position="651"/>
        <end position="682"/>
    </location>
</feature>
<keyword evidence="11 27" id="KW-0472">Membrane</keyword>
<feature type="domain" description="EGF-like" evidence="28">
    <location>
        <begin position="452"/>
        <end position="482"/>
    </location>
</feature>
<feature type="region of interest" description="Disordered" evidence="26">
    <location>
        <begin position="1483"/>
        <end position="1502"/>
    </location>
</feature>
<comment type="catalytic activity">
    <reaction evidence="20">
        <text>a beta-D-Gal-(1-&gt;4)-beta-D-GlcNAc-(1-&gt;3)-beta-D-Gal-(1-&gt;4)-beta-D-GlcNAc derivative + UDP-N-acetyl-alpha-D-glucosamine = a beta-D-Gal-(1-&gt;4)-beta-D-GlcNAc-(1-&gt;3)-[beta-D-GlcNAc-(1-&gt;6)]-beta-D-Gal-(1-&gt;4)-N-acetyl-beta-D-GlcNAc derivative + UDP + H(+)</text>
        <dbReference type="Rhea" id="RHEA:54820"/>
        <dbReference type="ChEBI" id="CHEBI:15378"/>
        <dbReference type="ChEBI" id="CHEBI:57705"/>
        <dbReference type="ChEBI" id="CHEBI:58223"/>
        <dbReference type="ChEBI" id="CHEBI:138371"/>
        <dbReference type="ChEBI" id="CHEBI:138372"/>
        <dbReference type="EC" id="2.4.1.150"/>
    </reaction>
</comment>
<keyword evidence="13" id="KW-0325">Glycoprotein</keyword>
<feature type="domain" description="EGF-like" evidence="28">
    <location>
        <begin position="402"/>
        <end position="451"/>
    </location>
</feature>
<feature type="domain" description="EGF-like" evidence="28">
    <location>
        <begin position="255"/>
        <end position="284"/>
    </location>
</feature>
<feature type="transmembrane region" description="Helical" evidence="27">
    <location>
        <begin position="1057"/>
        <end position="1075"/>
    </location>
</feature>
<dbReference type="InterPro" id="IPR043601">
    <property type="entry name" value="Rspo_Fu-CRD_dom"/>
</dbReference>
<comment type="catalytic activity">
    <reaction evidence="24">
        <text>a 3-O-[beta-D-galactosyl-(1-&gt;3)-N-acetyl-alpha-D-galactosaminyl]-L-seryl-[protein] + UDP-N-acetyl-alpha-D-glucosamine = 3-O-{beta-D-galactosyl-(1-&gt;3)-[N-acetyl-beta-D-glucosaminyl-(1-&gt;6)]-N-acetyl-alpha-D-galactosaminyl}-L-seryl-[protein] + UDP + H(+)</text>
        <dbReference type="Rhea" id="RHEA:56212"/>
        <dbReference type="Rhea" id="RHEA-COMP:13922"/>
        <dbReference type="Rhea" id="RHEA-COMP:14419"/>
        <dbReference type="ChEBI" id="CHEBI:15378"/>
        <dbReference type="ChEBI" id="CHEBI:57705"/>
        <dbReference type="ChEBI" id="CHEBI:58223"/>
        <dbReference type="ChEBI" id="CHEBI:137949"/>
        <dbReference type="ChEBI" id="CHEBI:139605"/>
        <dbReference type="EC" id="2.4.1.102"/>
    </reaction>
</comment>
<evidence type="ECO:0000256" key="19">
    <source>
        <dbReference type="ARBA" id="ARBA00041719"/>
    </source>
</evidence>
<dbReference type="EC" id="2.4.1.102" evidence="17"/>
<evidence type="ECO:0000256" key="1">
    <source>
        <dbReference type="ARBA" id="ARBA00004323"/>
    </source>
</evidence>
<reference evidence="29" key="1">
    <citation type="submission" date="2021-05" db="EMBL/GenBank/DDBJ databases">
        <authorList>
            <person name="Tigano A."/>
        </authorList>
    </citation>
    <scope>NUCLEOTIDE SEQUENCE</scope>
</reference>
<keyword evidence="30" id="KW-1185">Reference proteome</keyword>
<evidence type="ECO:0000256" key="21">
    <source>
        <dbReference type="ARBA" id="ARBA00048927"/>
    </source>
</evidence>
<evidence type="ECO:0000259" key="28">
    <source>
        <dbReference type="SMART" id="SM00181"/>
    </source>
</evidence>
<evidence type="ECO:0000256" key="3">
    <source>
        <dbReference type="ARBA" id="ARBA00004922"/>
    </source>
</evidence>
<dbReference type="Pfam" id="PF02485">
    <property type="entry name" value="Branch"/>
    <property type="match status" value="1"/>
</dbReference>
<evidence type="ECO:0000256" key="27">
    <source>
        <dbReference type="SAM" id="Phobius"/>
    </source>
</evidence>
<keyword evidence="5" id="KW-0328">Glycosyltransferase</keyword>
<evidence type="ECO:0000256" key="26">
    <source>
        <dbReference type="SAM" id="MobiDB-lite"/>
    </source>
</evidence>
<keyword evidence="12" id="KW-1015">Disulfide bond</keyword>
<protein>
    <recommendedName>
        <fullName evidence="18">Beta-1,3-galactosyl-O-glycosyl-glycoprotein beta-1,6-N-acetylglucosaminyltransferase 3</fullName>
        <ecNumber evidence="17">2.4.1.102</ecNumber>
        <ecNumber evidence="16">2.4.1.148</ecNumber>
        <ecNumber evidence="15">2.4.1.150</ecNumber>
    </recommendedName>
    <alternativeName>
        <fullName evidence="19">C2GnT-mucin type</fullName>
    </alternativeName>
</protein>
<evidence type="ECO:0000256" key="14">
    <source>
        <dbReference type="ARBA" id="ARBA00038150"/>
    </source>
</evidence>
<evidence type="ECO:0000256" key="23">
    <source>
        <dbReference type="ARBA" id="ARBA00049876"/>
    </source>
</evidence>
<dbReference type="InterPro" id="IPR006212">
    <property type="entry name" value="Furin_repeat"/>
</dbReference>
<evidence type="ECO:0000313" key="30">
    <source>
        <dbReference type="Proteomes" id="UP000677803"/>
    </source>
</evidence>
<evidence type="ECO:0000313" key="29">
    <source>
        <dbReference type="EMBL" id="CAG5957997.1"/>
    </source>
</evidence>
<evidence type="ECO:0000256" key="8">
    <source>
        <dbReference type="ARBA" id="ARBA00022729"/>
    </source>
</evidence>
<feature type="domain" description="EGF-like" evidence="28">
    <location>
        <begin position="506"/>
        <end position="545"/>
    </location>
</feature>
<evidence type="ECO:0000256" key="24">
    <source>
        <dbReference type="ARBA" id="ARBA00049911"/>
    </source>
</evidence>
<comment type="catalytic activity">
    <reaction evidence="23">
        <text>a 3-O-[N-acetyl-beta-D-glucosaminyl-(1-&gt;3)-N-acetyl-alpha-D-galactosaminyl]-L-threonyl-[protein] + UDP-N-acetyl-alpha-D-glucosamine = 3-O-[N-acetyl-beta-D-glucosaminyl-(1-&gt;3)-[N-acetyl-beta-D-glucosaminyl-(1-&gt;6)]-N-acetyl-alpha-D-galactosaminyl]-L-threonyl-[protein] + UDP + H(+)</text>
        <dbReference type="Rhea" id="RHEA:56192"/>
        <dbReference type="Rhea" id="RHEA-COMP:11692"/>
        <dbReference type="Rhea" id="RHEA-COMP:14413"/>
        <dbReference type="ChEBI" id="CHEBI:15378"/>
        <dbReference type="ChEBI" id="CHEBI:57705"/>
        <dbReference type="ChEBI" id="CHEBI:58223"/>
        <dbReference type="ChEBI" id="CHEBI:87080"/>
        <dbReference type="ChEBI" id="CHEBI:139580"/>
        <dbReference type="EC" id="2.4.1.148"/>
    </reaction>
</comment>
<dbReference type="Gene3D" id="2.10.220.10">
    <property type="entry name" value="Hormone Receptor, Insulin-like Growth Factor Receptor 1, Chain A, domain 2"/>
    <property type="match status" value="8"/>
</dbReference>
<dbReference type="Pfam" id="PF14843">
    <property type="entry name" value="GF_recep_IV"/>
    <property type="match status" value="1"/>
</dbReference>
<proteinExistence type="inferred from homology"/>
<evidence type="ECO:0000256" key="12">
    <source>
        <dbReference type="ARBA" id="ARBA00023157"/>
    </source>
</evidence>
<dbReference type="GO" id="GO:0005576">
    <property type="term" value="C:extracellular region"/>
    <property type="evidence" value="ECO:0007669"/>
    <property type="project" value="UniProtKB-SubCell"/>
</dbReference>
<evidence type="ECO:0000256" key="7">
    <source>
        <dbReference type="ARBA" id="ARBA00022692"/>
    </source>
</evidence>
<organism evidence="29 30">
    <name type="scientific">Menidia menidia</name>
    <name type="common">Atlantic silverside</name>
    <dbReference type="NCBI Taxonomy" id="238744"/>
    <lineage>
        <taxon>Eukaryota</taxon>
        <taxon>Metazoa</taxon>
        <taxon>Chordata</taxon>
        <taxon>Craniata</taxon>
        <taxon>Vertebrata</taxon>
        <taxon>Euteleostomi</taxon>
        <taxon>Actinopterygii</taxon>
        <taxon>Neopterygii</taxon>
        <taxon>Teleostei</taxon>
        <taxon>Neoteleostei</taxon>
        <taxon>Acanthomorphata</taxon>
        <taxon>Ovalentaria</taxon>
        <taxon>Atherinomorphae</taxon>
        <taxon>Atheriniformes</taxon>
        <taxon>Atherinopsidae</taxon>
        <taxon>Menidiinae</taxon>
        <taxon>Menidia</taxon>
    </lineage>
</organism>
<dbReference type="GO" id="GO:0008109">
    <property type="term" value="F:N-acetyllactosaminide beta-1,6-N-acetylglucosaminyltransferase activity"/>
    <property type="evidence" value="ECO:0007669"/>
    <property type="project" value="UniProtKB-EC"/>
</dbReference>
<dbReference type="SMART" id="SM00181">
    <property type="entry name" value="EGF"/>
    <property type="match status" value="9"/>
</dbReference>
<accession>A0A8S4BBC4</accession>
<keyword evidence="7 27" id="KW-0812">Transmembrane</keyword>
<name>A0A8S4BBC4_9TELE</name>
<keyword evidence="4" id="KW-0964">Secreted</keyword>
<dbReference type="GO" id="GO:0003829">
    <property type="term" value="F:beta-1,3-galactosyl-O-glycosyl-glycoprotein beta-1,6-N-acetylglucosaminyltransferase activity"/>
    <property type="evidence" value="ECO:0007669"/>
    <property type="project" value="UniProtKB-EC"/>
</dbReference>
<evidence type="ECO:0000256" key="2">
    <source>
        <dbReference type="ARBA" id="ARBA00004613"/>
    </source>
</evidence>
<evidence type="ECO:0000256" key="17">
    <source>
        <dbReference type="ARBA" id="ARBA00038948"/>
    </source>
</evidence>
<dbReference type="EC" id="2.4.1.148" evidence="16"/>
<feature type="domain" description="EGF-like" evidence="28">
    <location>
        <begin position="206"/>
        <end position="237"/>
    </location>
</feature>
<comment type="caution">
    <text evidence="29">The sequence shown here is derived from an EMBL/GenBank/DDBJ whole genome shotgun (WGS) entry which is preliminary data.</text>
</comment>
<keyword evidence="9" id="KW-0735">Signal-anchor</keyword>
<comment type="function">
    <text evidence="25">Glycosyltransferase that can synthesize all known mucin beta 6 N-acetylglucosaminides. Mediates core 2 and core 4 O-glycan branching, 2 important steps in mucin-type biosynthesis. Also has I-branching enzyme activity by converting linear into branched poly-N-acetyllactosaminoglycans, leading to introduce the blood group I antigen during embryonic development.</text>
</comment>
<dbReference type="SMART" id="SM00261">
    <property type="entry name" value="FU"/>
    <property type="match status" value="14"/>
</dbReference>
<dbReference type="InterPro" id="IPR009030">
    <property type="entry name" value="Growth_fac_rcpt_cys_sf"/>
</dbReference>
<keyword evidence="8" id="KW-0732">Signal</keyword>
<dbReference type="GO" id="GO:0047225">
    <property type="term" value="F:acetylgalactosaminyl-O-glycosyl-glycoprotein beta-1,6-N-acetylglucosaminyltransferase activity"/>
    <property type="evidence" value="ECO:0007669"/>
    <property type="project" value="UniProtKB-EC"/>
</dbReference>
<evidence type="ECO:0000256" key="10">
    <source>
        <dbReference type="ARBA" id="ARBA00022989"/>
    </source>
</evidence>
<evidence type="ECO:0000256" key="5">
    <source>
        <dbReference type="ARBA" id="ARBA00022676"/>
    </source>
</evidence>
<comment type="subcellular location">
    <subcellularLocation>
        <location evidence="1">Golgi apparatus membrane</location>
        <topology evidence="1">Single-pass type II membrane protein</topology>
    </subcellularLocation>
    <subcellularLocation>
        <location evidence="2">Secreted</location>
    </subcellularLocation>
</comment>
<dbReference type="InterPro" id="IPR032778">
    <property type="entry name" value="GF_recep_IV"/>
</dbReference>
<evidence type="ECO:0000256" key="22">
    <source>
        <dbReference type="ARBA" id="ARBA00049870"/>
    </source>
</evidence>
<feature type="non-terminal residue" evidence="29">
    <location>
        <position position="1557"/>
    </location>
</feature>
<dbReference type="Pfam" id="PF15913">
    <property type="entry name" value="Furin-like_2"/>
    <property type="match status" value="1"/>
</dbReference>
<dbReference type="CDD" id="cd00064">
    <property type="entry name" value="FU"/>
    <property type="match status" value="13"/>
</dbReference>
<feature type="transmembrane region" description="Helical" evidence="27">
    <location>
        <begin position="933"/>
        <end position="953"/>
    </location>
</feature>
<sequence length="1557" mass="170985">MLGFLPGSFNKGSPQSALIVHSLISTNWSSKLFVCWTHRAPHIDPPAYLPHELRLWQCFGDSLRSQLWAPSPPSSPSSSCASDSVDVNPRRPVRADNLCSKTNAFCVIPPAPSATGTSCMNALPVEFMKMDRSVSSTKVAVGQTAPGDSILTGVTMPACPASPIVNSAQMATYVPNVGNTTSSRVESAKQRCATKVQDPDTGECINCEAGCKTCSTEDPEICNSCAQGYFLFRHQCRRHCPQSTYEDHGRGVCLACPGPCEDCRSNTNCLACQPGYFLNGRECVKQCPAQTFSDSSGWRCQLCHRSCQTCHGPHSTDCDLCVGGNVALHGQCPQVSCPPGQYLDGKYGECHTCDASCKACFGPQDLDCSSCFTGYFLDQDSSCVEHCPSGSYANPATQLCEDCSPNCEDCVDTSDNCISCSKGSNRLFLHQGRCWSNCPEGFFESAEGLCEACDSSCVTCDGTKWQCLSCADGHYLESGACSLNCSLRTYPGDDGTCRRCPPHCDVCSDDRTCFKCTFLYLMLNGVCKASCPVGYYEDMEEGRCTQCHPTCGSCSGPLADDCETCSNFSPQLYKGACLKDCPTGTYYEAAAQECQECHQTCISCAGPNPNQCIQCEKGLVLDPNSLLCGVTGDTECPPRTYLHDDQFTCMGCHQHCHSCEGPGSSECQTCAIPRYLHNSTCVSECPAGTYSARQEANGQDLGFCLPCDHVCSTCSGASSRDCLSCSPGYLRLFQLCVTHCPTGYYRQESHCQKCDPSCELCTGPGPESCRVCLPPLLELQGTKLCVERCPERFYQLKDICKQCHTSCRTCTDSSPQGCVTCDPGSTLKNKVCYPRCEEGRYFSEERRCEPCDGSCRHCAGPRPDQCLTCHGSFALHAVENRCARCCRGAGNDTDCCVCDSRSALCVEAPQPKSGGRQETDMTTSSGALHHTSAALPIALLLAAGLALAVFALIKAHTRRRLCWSQSYERLSGSAGISMPHGVPEPDSGDEVDVVYTSRGGSVYRRYSFIHEQDTDADQDVDENTCLSQINRSEDQFTCAGLTPSKGMTYQMFRKGRIWKIVLFILVGMFFSFVYWKLAPKRLSRVNTLQQFSSDLPGCLAVIRGSVEDKTSRDFEALLATRTKQALFSEEFYLNETKDCHGYIKRRGFITVPLSDEENQFPIAYSMVIHEKIEMFERLLRAVYTPQNTYCVHVDQKSPSKFKRAVEGIVSCFPNVFIASKLETVTYASWSRVQADLNCMKDLLTSPVHWKYLLNTCGTDFPIKTNREIVRTLKVLNGRNSMESETTPEHKKLRWQFHYNVTGSVVNSGIKKTPPPISSPMFSGNAYFVVTRAFVKHLMEDTVAQHFLEWEKDTYSPDEHLWATLQRMPNVPGSLPADSKYQTSDMQAFARAVKWSYLEGDVNKGAPYNRCTGSHRRAVCVYGAGDLSWLLRQQHLLANKFDPGIDDIAIRCLEACCEGASLWNSGSSHLHLAVHVLVDPADTGSRQDADGTGALSPCTQAGSDNYTEHQRPAPYFHPAHQREQSLRCGLISTPSILKRASVVATDSCRSRLEKKVHK</sequence>
<comment type="catalytic activity">
    <reaction evidence="21">
        <text>3-O-[N-acetyl-beta-D-glucosaminyl-(1-&gt;3)-N-acetyl-alpha-D-galactosaminyl]-L-seryl-[protein] + UDP-N-acetyl-alpha-D-glucosamine = 3-O-[N-acetyl-beta-D-glucosaminyl-(1-&gt;3)-[N-acetyl-beta-D-glucosaminyl-(1-&gt;6)]-N-acetyl-alpha-D-galactosaminyl]-L-seryl-[protein] + UDP + H(+)</text>
        <dbReference type="Rhea" id="RHEA:56188"/>
        <dbReference type="Rhea" id="RHEA-COMP:11691"/>
        <dbReference type="Rhea" id="RHEA-COMP:14412"/>
        <dbReference type="ChEBI" id="CHEBI:15378"/>
        <dbReference type="ChEBI" id="CHEBI:57705"/>
        <dbReference type="ChEBI" id="CHEBI:58223"/>
        <dbReference type="ChEBI" id="CHEBI:87079"/>
        <dbReference type="ChEBI" id="CHEBI:139581"/>
        <dbReference type="EC" id="2.4.1.148"/>
    </reaction>
</comment>
<comment type="similarity">
    <text evidence="14">Belongs to the glycosyltransferase 14 family.</text>
</comment>
<keyword evidence="6" id="KW-0808">Transferase</keyword>
<feature type="domain" description="EGF-like" evidence="28">
    <location>
        <begin position="706"/>
        <end position="737"/>
    </location>
</feature>
<feature type="domain" description="EGF-like" evidence="28">
    <location>
        <begin position="309"/>
        <end position="351"/>
    </location>
</feature>
<dbReference type="PANTHER" id="PTHR19297">
    <property type="entry name" value="GLYCOSYLTRANSFERASE 14 FAMILY MEMBER"/>
    <property type="match status" value="1"/>
</dbReference>
<gene>
    <name evidence="29" type="ORF">MMEN_LOCUS14864</name>
</gene>
<evidence type="ECO:0000256" key="6">
    <source>
        <dbReference type="ARBA" id="ARBA00022679"/>
    </source>
</evidence>
<dbReference type="InterPro" id="IPR003406">
    <property type="entry name" value="Glyco_trans_14"/>
</dbReference>
<dbReference type="GO" id="GO:0000139">
    <property type="term" value="C:Golgi membrane"/>
    <property type="evidence" value="ECO:0007669"/>
    <property type="project" value="UniProtKB-SubCell"/>
</dbReference>
<dbReference type="Proteomes" id="UP000677803">
    <property type="component" value="Unassembled WGS sequence"/>
</dbReference>
<comment type="catalytic activity">
    <reaction evidence="22">
        <text>a 3-O-[beta-D-galactosyl-(1-&gt;3)-N-acetyl-alpha-D-galactosaminyl]-L-threonyl-[protein] + UDP-N-acetyl-alpha-D-glucosamine = a 3-O-{beta-D-galactosyl-(1-&gt;3)-[N-acetyl-beta-D-glucosaminyl-(1-&gt;6)]-N-acetyl-alpha-D-galactosaminyl}-L-threonyl-[protein] + UDP + H(+)</text>
        <dbReference type="Rhea" id="RHEA:56216"/>
        <dbReference type="Rhea" id="RHEA-COMP:13923"/>
        <dbReference type="Rhea" id="RHEA-COMP:14420"/>
        <dbReference type="ChEBI" id="CHEBI:15378"/>
        <dbReference type="ChEBI" id="CHEBI:57705"/>
        <dbReference type="ChEBI" id="CHEBI:58223"/>
        <dbReference type="ChEBI" id="CHEBI:137950"/>
        <dbReference type="ChEBI" id="CHEBI:139607"/>
        <dbReference type="EC" id="2.4.1.102"/>
    </reaction>
</comment>
<evidence type="ECO:0000256" key="11">
    <source>
        <dbReference type="ARBA" id="ARBA00023136"/>
    </source>
</evidence>
<evidence type="ECO:0000256" key="25">
    <source>
        <dbReference type="ARBA" id="ARBA00055416"/>
    </source>
</evidence>
<dbReference type="EMBL" id="CAJRST010022223">
    <property type="protein sequence ID" value="CAG5957997.1"/>
    <property type="molecule type" value="Genomic_DNA"/>
</dbReference>
<evidence type="ECO:0000256" key="20">
    <source>
        <dbReference type="ARBA" id="ARBA00047621"/>
    </source>
</evidence>